<comment type="caution">
    <text evidence="15">The sequence shown here is derived from an EMBL/GenBank/DDBJ whole genome shotgun (WGS) entry which is preliminary data.</text>
</comment>
<feature type="transmembrane region" description="Helical" evidence="12">
    <location>
        <begin position="6"/>
        <end position="29"/>
    </location>
</feature>
<evidence type="ECO:0000256" key="4">
    <source>
        <dbReference type="ARBA" id="ARBA00022692"/>
    </source>
</evidence>
<comment type="subcellular location">
    <subcellularLocation>
        <location evidence="1">Cell membrane</location>
        <topology evidence="1">Multi-pass membrane protein</topology>
    </subcellularLocation>
</comment>
<keyword evidence="16" id="KW-1185">Reference proteome</keyword>
<keyword evidence="5" id="KW-0677">Repeat</keyword>
<keyword evidence="8 10" id="KW-0472">Membrane</keyword>
<dbReference type="InterPro" id="IPR036318">
    <property type="entry name" value="FAD-bd_PCMH-like_sf"/>
</dbReference>
<dbReference type="Pfam" id="PF01595">
    <property type="entry name" value="CNNM"/>
    <property type="match status" value="1"/>
</dbReference>
<dbReference type="OrthoDB" id="110231at2"/>
<dbReference type="InterPro" id="IPR005170">
    <property type="entry name" value="Transptr-assoc_dom"/>
</dbReference>
<dbReference type="SMART" id="SM00116">
    <property type="entry name" value="CBS"/>
    <property type="match status" value="2"/>
</dbReference>
<dbReference type="InterPro" id="IPR016169">
    <property type="entry name" value="FAD-bd_PCMH_sub2"/>
</dbReference>
<evidence type="ECO:0000256" key="7">
    <source>
        <dbReference type="ARBA" id="ARBA00023122"/>
    </source>
</evidence>
<evidence type="ECO:0000256" key="12">
    <source>
        <dbReference type="SAM" id="Phobius"/>
    </source>
</evidence>
<evidence type="ECO:0000256" key="1">
    <source>
        <dbReference type="ARBA" id="ARBA00004651"/>
    </source>
</evidence>
<evidence type="ECO:0000259" key="14">
    <source>
        <dbReference type="PROSITE" id="PS51846"/>
    </source>
</evidence>
<evidence type="ECO:0000256" key="11">
    <source>
        <dbReference type="SAM" id="MobiDB-lite"/>
    </source>
</evidence>
<dbReference type="Gene3D" id="3.10.580.10">
    <property type="entry name" value="CBS-domain"/>
    <property type="match status" value="1"/>
</dbReference>
<evidence type="ECO:0000256" key="2">
    <source>
        <dbReference type="ARBA" id="ARBA00006337"/>
    </source>
</evidence>
<keyword evidence="6 10" id="KW-1133">Transmembrane helix</keyword>
<feature type="transmembrane region" description="Helical" evidence="12">
    <location>
        <begin position="125"/>
        <end position="150"/>
    </location>
</feature>
<comment type="similarity">
    <text evidence="2">Belongs to the UPF0053 family.</text>
</comment>
<dbReference type="Proteomes" id="UP000292373">
    <property type="component" value="Unassembled WGS sequence"/>
</dbReference>
<keyword evidence="3" id="KW-1003">Cell membrane</keyword>
<name>A0A4Q9KDT7_9ACTN</name>
<evidence type="ECO:0000256" key="8">
    <source>
        <dbReference type="ARBA" id="ARBA00023136"/>
    </source>
</evidence>
<accession>A0A4Q9KDT7</accession>
<feature type="domain" description="CBS" evidence="13">
    <location>
        <begin position="275"/>
        <end position="332"/>
    </location>
</feature>
<evidence type="ECO:0000313" key="15">
    <source>
        <dbReference type="EMBL" id="TBT83759.1"/>
    </source>
</evidence>
<feature type="transmembrane region" description="Helical" evidence="12">
    <location>
        <begin position="66"/>
        <end position="88"/>
    </location>
</feature>
<dbReference type="PROSITE" id="PS51371">
    <property type="entry name" value="CBS"/>
    <property type="match status" value="2"/>
</dbReference>
<dbReference type="EMBL" id="SDMQ01000010">
    <property type="protein sequence ID" value="TBT83759.1"/>
    <property type="molecule type" value="Genomic_DNA"/>
</dbReference>
<dbReference type="AlphaFoldDB" id="A0A4Q9KDT7"/>
<feature type="region of interest" description="Disordered" evidence="11">
    <location>
        <begin position="443"/>
        <end position="462"/>
    </location>
</feature>
<evidence type="ECO:0000256" key="3">
    <source>
        <dbReference type="ARBA" id="ARBA00022475"/>
    </source>
</evidence>
<dbReference type="PANTHER" id="PTHR22777">
    <property type="entry name" value="HEMOLYSIN-RELATED"/>
    <property type="match status" value="1"/>
</dbReference>
<dbReference type="PANTHER" id="PTHR22777:SF32">
    <property type="entry name" value="UPF0053 INNER MEMBRANE PROTEIN YFJD"/>
    <property type="match status" value="1"/>
</dbReference>
<dbReference type="InterPro" id="IPR002550">
    <property type="entry name" value="CNNM"/>
</dbReference>
<evidence type="ECO:0000256" key="10">
    <source>
        <dbReference type="PROSITE-ProRule" id="PRU01193"/>
    </source>
</evidence>
<organism evidence="15 16">
    <name type="scientific">Propioniciclava sinopodophylli</name>
    <dbReference type="NCBI Taxonomy" id="1837344"/>
    <lineage>
        <taxon>Bacteria</taxon>
        <taxon>Bacillati</taxon>
        <taxon>Actinomycetota</taxon>
        <taxon>Actinomycetes</taxon>
        <taxon>Propionibacteriales</taxon>
        <taxon>Propionibacteriaceae</taxon>
        <taxon>Propioniciclava</taxon>
    </lineage>
</organism>
<feature type="domain" description="CNNM transmembrane" evidence="14">
    <location>
        <begin position="1"/>
        <end position="188"/>
    </location>
</feature>
<gene>
    <name evidence="15" type="ORF">ET989_10590</name>
</gene>
<protein>
    <submittedName>
        <fullName evidence="15">HlyC/CorC family transporter</fullName>
    </submittedName>
</protein>
<dbReference type="SMART" id="SM01091">
    <property type="entry name" value="CorC_HlyC"/>
    <property type="match status" value="1"/>
</dbReference>
<feature type="domain" description="CBS" evidence="13">
    <location>
        <begin position="207"/>
        <end position="268"/>
    </location>
</feature>
<evidence type="ECO:0000256" key="9">
    <source>
        <dbReference type="PROSITE-ProRule" id="PRU00703"/>
    </source>
</evidence>
<dbReference type="InterPro" id="IPR044751">
    <property type="entry name" value="Ion_transp-like_CBS"/>
</dbReference>
<sequence>MTETEWILLGVALACVLVAGFVTTMETALQSFSKSRAEGHVKRGARNGERLLEVMQDPAPFLNTALFLRMVLEVTAIVLVGVVVFGRFDALWERLLWTILPMTIVSFVLLGVAARTLGRQHADAIALRTVGLISTLTTVVGPIPQVLIILGNLVTPGRGFTDGPFTSEAELREMVDMAEASDLIEAGERRMIHQVFELGDTIVKELMVPRTEMVWIEADKTLRQGLSLALRSGYSRIPVIGNDVDDVLGILYLKDLIRRSYDNPTSQSSETVASLMRPPTFCPDSKPVDGLLREMQLTRSHVVIVVDEFGGTAGLATIEDILEEIVGEIVDEYDEEIPPYVRLADGRFRVSSRLPVDELGELFGLRVDDEDVDTVLGLMAKQLNKIPIPGSVVEWEGIELVAERASGRRHAIQTVVAGLIDESADSEVAVDATVELAAASAHESGRRRLDVRSPASPTKEDA</sequence>
<dbReference type="InterPro" id="IPR046342">
    <property type="entry name" value="CBS_dom_sf"/>
</dbReference>
<dbReference type="CDD" id="cd04590">
    <property type="entry name" value="CBS_pair_CorC_HlyC_assoc"/>
    <property type="match status" value="1"/>
</dbReference>
<evidence type="ECO:0000256" key="6">
    <source>
        <dbReference type="ARBA" id="ARBA00022989"/>
    </source>
</evidence>
<evidence type="ECO:0000313" key="16">
    <source>
        <dbReference type="Proteomes" id="UP000292373"/>
    </source>
</evidence>
<dbReference type="GO" id="GO:0005886">
    <property type="term" value="C:plasma membrane"/>
    <property type="evidence" value="ECO:0007669"/>
    <property type="project" value="UniProtKB-SubCell"/>
</dbReference>
<keyword evidence="7 9" id="KW-0129">CBS domain</keyword>
<reference evidence="15 16" key="1">
    <citation type="submission" date="2019-01" db="EMBL/GenBank/DDBJ databases">
        <title>Lactibacter flavus gen. nov., sp. nov., a novel bacterium of the family Propionibacteriaceae isolated from raw milk and dairy products.</title>
        <authorList>
            <person name="Huptas C."/>
            <person name="Wenning M."/>
            <person name="Breitenwieser F."/>
            <person name="Doll E."/>
            <person name="Von Neubeck M."/>
            <person name="Busse H.-J."/>
            <person name="Scherer S."/>
        </authorList>
    </citation>
    <scope>NUCLEOTIDE SEQUENCE [LARGE SCALE GENOMIC DNA]</scope>
    <source>
        <strain evidence="15 16">KCTC 33808</strain>
    </source>
</reference>
<dbReference type="SUPFAM" id="SSF56176">
    <property type="entry name" value="FAD-binding/transporter-associated domain-like"/>
    <property type="match status" value="1"/>
</dbReference>
<proteinExistence type="inferred from homology"/>
<dbReference type="Pfam" id="PF03471">
    <property type="entry name" value="CorC_HlyC"/>
    <property type="match status" value="1"/>
</dbReference>
<evidence type="ECO:0000259" key="13">
    <source>
        <dbReference type="PROSITE" id="PS51371"/>
    </source>
</evidence>
<dbReference type="Gene3D" id="3.30.465.10">
    <property type="match status" value="1"/>
</dbReference>
<feature type="transmembrane region" description="Helical" evidence="12">
    <location>
        <begin position="94"/>
        <end position="113"/>
    </location>
</feature>
<dbReference type="RefSeq" id="WP_131168734.1">
    <property type="nucleotide sequence ID" value="NZ_SDMQ01000010.1"/>
</dbReference>
<keyword evidence="4 10" id="KW-0812">Transmembrane</keyword>
<evidence type="ECO:0000256" key="5">
    <source>
        <dbReference type="ARBA" id="ARBA00022737"/>
    </source>
</evidence>
<dbReference type="InterPro" id="IPR000644">
    <property type="entry name" value="CBS_dom"/>
</dbReference>
<dbReference type="FunFam" id="3.10.580.10:FF:000002">
    <property type="entry name" value="Magnesium/cobalt efflux protein CorC"/>
    <property type="match status" value="1"/>
</dbReference>
<dbReference type="GO" id="GO:0050660">
    <property type="term" value="F:flavin adenine dinucleotide binding"/>
    <property type="evidence" value="ECO:0007669"/>
    <property type="project" value="InterPro"/>
</dbReference>
<dbReference type="Pfam" id="PF00571">
    <property type="entry name" value="CBS"/>
    <property type="match status" value="2"/>
</dbReference>
<dbReference type="PROSITE" id="PS51846">
    <property type="entry name" value="CNNM"/>
    <property type="match status" value="1"/>
</dbReference>
<dbReference type="SUPFAM" id="SSF54631">
    <property type="entry name" value="CBS-domain pair"/>
    <property type="match status" value="1"/>
</dbReference>